<keyword evidence="2" id="KW-0012">Acyltransferase</keyword>
<accession>A0A7L9WT74</accession>
<dbReference type="PROSITE" id="PS51186">
    <property type="entry name" value="GNAT"/>
    <property type="match status" value="1"/>
</dbReference>
<dbReference type="Gene3D" id="3.40.630.30">
    <property type="match status" value="1"/>
</dbReference>
<dbReference type="SUPFAM" id="SSF55729">
    <property type="entry name" value="Acyl-CoA N-acyltransferases (Nat)"/>
    <property type="match status" value="1"/>
</dbReference>
<dbReference type="InterPro" id="IPR050832">
    <property type="entry name" value="Bact_Acetyltransf"/>
</dbReference>
<name>A0A7L9WT74_9RHOB</name>
<keyword evidence="1 4" id="KW-0808">Transferase</keyword>
<keyword evidence="5" id="KW-1185">Reference proteome</keyword>
<dbReference type="KEGG" id="pshq:F3W81_16555"/>
<dbReference type="EMBL" id="CP045201">
    <property type="protein sequence ID" value="QOL82300.1"/>
    <property type="molecule type" value="Genomic_DNA"/>
</dbReference>
<evidence type="ECO:0000313" key="5">
    <source>
        <dbReference type="Proteomes" id="UP000594118"/>
    </source>
</evidence>
<dbReference type="RefSeq" id="WP_193080349.1">
    <property type="nucleotide sequence ID" value="NZ_CP045201.1"/>
</dbReference>
<evidence type="ECO:0000256" key="1">
    <source>
        <dbReference type="ARBA" id="ARBA00022679"/>
    </source>
</evidence>
<evidence type="ECO:0000256" key="2">
    <source>
        <dbReference type="ARBA" id="ARBA00023315"/>
    </source>
</evidence>
<dbReference type="PANTHER" id="PTHR43877">
    <property type="entry name" value="AMINOALKYLPHOSPHONATE N-ACETYLTRANSFERASE-RELATED-RELATED"/>
    <property type="match status" value="1"/>
</dbReference>
<protein>
    <submittedName>
        <fullName evidence="4">GNAT family N-acetyltransferase</fullName>
    </submittedName>
</protein>
<gene>
    <name evidence="4" type="ORF">F3W81_16555</name>
</gene>
<evidence type="ECO:0000313" key="4">
    <source>
        <dbReference type="EMBL" id="QOL82300.1"/>
    </source>
</evidence>
<proteinExistence type="predicted"/>
<reference evidence="4 5" key="1">
    <citation type="submission" date="2019-10" db="EMBL/GenBank/DDBJ databases">
        <title>Pseudopuniceibacterium sp. HQ09 islated from Antarctica.</title>
        <authorList>
            <person name="Liao L."/>
            <person name="Su S."/>
            <person name="Chen B."/>
            <person name="Yu Y."/>
        </authorList>
    </citation>
    <scope>NUCLEOTIDE SEQUENCE [LARGE SCALE GENOMIC DNA]</scope>
    <source>
        <strain evidence="4 5">HQ09</strain>
    </source>
</reference>
<dbReference type="CDD" id="cd04301">
    <property type="entry name" value="NAT_SF"/>
    <property type="match status" value="1"/>
</dbReference>
<dbReference type="Proteomes" id="UP000594118">
    <property type="component" value="Chromosome"/>
</dbReference>
<organism evidence="4 5">
    <name type="scientific">Pseudooceanicola spongiae</name>
    <dbReference type="NCBI Taxonomy" id="2613965"/>
    <lineage>
        <taxon>Bacteria</taxon>
        <taxon>Pseudomonadati</taxon>
        <taxon>Pseudomonadota</taxon>
        <taxon>Alphaproteobacteria</taxon>
        <taxon>Rhodobacterales</taxon>
        <taxon>Paracoccaceae</taxon>
        <taxon>Pseudooceanicola</taxon>
    </lineage>
</organism>
<evidence type="ECO:0000259" key="3">
    <source>
        <dbReference type="PROSITE" id="PS51186"/>
    </source>
</evidence>
<dbReference type="Pfam" id="PF00583">
    <property type="entry name" value="Acetyltransf_1"/>
    <property type="match status" value="1"/>
</dbReference>
<dbReference type="AlphaFoldDB" id="A0A7L9WT74"/>
<dbReference type="PANTHER" id="PTHR43877:SF2">
    <property type="entry name" value="AMINOALKYLPHOSPHONATE N-ACETYLTRANSFERASE-RELATED"/>
    <property type="match status" value="1"/>
</dbReference>
<dbReference type="GO" id="GO:0016747">
    <property type="term" value="F:acyltransferase activity, transferring groups other than amino-acyl groups"/>
    <property type="evidence" value="ECO:0007669"/>
    <property type="project" value="InterPro"/>
</dbReference>
<dbReference type="InterPro" id="IPR016181">
    <property type="entry name" value="Acyl_CoA_acyltransferase"/>
</dbReference>
<dbReference type="InterPro" id="IPR000182">
    <property type="entry name" value="GNAT_dom"/>
</dbReference>
<sequence length="144" mass="15503">MSWHFEEVSDLAPCFALRRAVFIEEQGFAEADEWDALDADAVHLLASDATGPLGTARLLREGAEFAGNTGRIGRICVAKSARGTGLGAAIVRDAIERLRARGCTRVILGGQMRAAGFYEKLGFRPIGPVYDDGGVPHQEMEQAL</sequence>
<feature type="domain" description="N-acetyltransferase" evidence="3">
    <location>
        <begin position="1"/>
        <end position="144"/>
    </location>
</feature>